<protein>
    <submittedName>
        <fullName evidence="2">Uncharacterized protein</fullName>
    </submittedName>
</protein>
<proteinExistence type="predicted"/>
<reference evidence="2 3" key="1">
    <citation type="submission" date="2018-06" db="EMBL/GenBank/DDBJ databases">
        <title>A transcriptomic atlas of mushroom development highlights an independent origin of complex multicellularity.</title>
        <authorList>
            <consortium name="DOE Joint Genome Institute"/>
            <person name="Krizsan K."/>
            <person name="Almasi E."/>
            <person name="Merenyi Z."/>
            <person name="Sahu N."/>
            <person name="Viragh M."/>
            <person name="Koszo T."/>
            <person name="Mondo S."/>
            <person name="Kiss B."/>
            <person name="Balint B."/>
            <person name="Kues U."/>
            <person name="Barry K."/>
            <person name="Hegedus J.C."/>
            <person name="Henrissat B."/>
            <person name="Johnson J."/>
            <person name="Lipzen A."/>
            <person name="Ohm R."/>
            <person name="Nagy I."/>
            <person name="Pangilinan J."/>
            <person name="Yan J."/>
            <person name="Xiong Y."/>
            <person name="Grigoriev I.V."/>
            <person name="Hibbett D.S."/>
            <person name="Nagy L.G."/>
        </authorList>
    </citation>
    <scope>NUCLEOTIDE SEQUENCE [LARGE SCALE GENOMIC DNA]</scope>
    <source>
        <strain evidence="2 3">SZMC22713</strain>
    </source>
</reference>
<evidence type="ECO:0000256" key="1">
    <source>
        <dbReference type="SAM" id="SignalP"/>
    </source>
</evidence>
<evidence type="ECO:0000313" key="2">
    <source>
        <dbReference type="EMBL" id="TDL15176.1"/>
    </source>
</evidence>
<evidence type="ECO:0000313" key="3">
    <source>
        <dbReference type="Proteomes" id="UP000294933"/>
    </source>
</evidence>
<keyword evidence="3" id="KW-1185">Reference proteome</keyword>
<name>A0A4Y7PJC5_9AGAM</name>
<dbReference type="VEuPathDB" id="FungiDB:BD410DRAFT_796626"/>
<dbReference type="AlphaFoldDB" id="A0A4Y7PJC5"/>
<organism evidence="2 3">
    <name type="scientific">Rickenella mellea</name>
    <dbReference type="NCBI Taxonomy" id="50990"/>
    <lineage>
        <taxon>Eukaryota</taxon>
        <taxon>Fungi</taxon>
        <taxon>Dikarya</taxon>
        <taxon>Basidiomycota</taxon>
        <taxon>Agaricomycotina</taxon>
        <taxon>Agaricomycetes</taxon>
        <taxon>Hymenochaetales</taxon>
        <taxon>Rickenellaceae</taxon>
        <taxon>Rickenella</taxon>
    </lineage>
</organism>
<accession>A0A4Y7PJC5</accession>
<dbReference type="EMBL" id="ML170287">
    <property type="protein sequence ID" value="TDL15176.1"/>
    <property type="molecule type" value="Genomic_DNA"/>
</dbReference>
<keyword evidence="1" id="KW-0732">Signal</keyword>
<gene>
    <name evidence="2" type="ORF">BD410DRAFT_796626</name>
</gene>
<feature type="signal peptide" evidence="1">
    <location>
        <begin position="1"/>
        <end position="23"/>
    </location>
</feature>
<dbReference type="Proteomes" id="UP000294933">
    <property type="component" value="Unassembled WGS sequence"/>
</dbReference>
<feature type="chain" id="PRO_5021412593" evidence="1">
    <location>
        <begin position="24"/>
        <end position="65"/>
    </location>
</feature>
<sequence>MPVIMTLACAAMIVPFIPSVVVSEVLWHSWKRDLDERAISGNNLNSIRCFSEFHHSSNKLVTPTY</sequence>